<dbReference type="Proteomes" id="UP000243096">
    <property type="component" value="Unassembled WGS sequence"/>
</dbReference>
<reference evidence="1 2" key="1">
    <citation type="submission" date="2018-01" db="EMBL/GenBank/DDBJ databases">
        <title>Genomic Encyclopedia of Type Strains, Phase III (KMG-III): the genomes of soil and plant-associated and newly described type strains.</title>
        <authorList>
            <person name="Whitman W."/>
        </authorList>
    </citation>
    <scope>NUCLEOTIDE SEQUENCE [LARGE SCALE GENOMIC DNA]</scope>
    <source>
        <strain evidence="1 2">HKI456</strain>
    </source>
</reference>
<gene>
    <name evidence="1" type="ORF">B0O95_10648</name>
</gene>
<accession>A0A2P5KAB4</accession>
<sequence length="152" mass="16102">MSLTSSARVAGSEAAKSRAIVSACTRSASSGRSSLSGAKRSARRQFTQSFLVPGAVLAFTRRAKLGDDAIEVPVRVRRVVVGFDIDHVVRAVRAQGRPGRYTAGSPRLIQSIAHCRACSIAASRVGKCTVGGKNWLTSNAPSLQRAITTYGW</sequence>
<proteinExistence type="predicted"/>
<dbReference type="AlphaFoldDB" id="A0A2P5KAB4"/>
<keyword evidence="2" id="KW-1185">Reference proteome</keyword>
<protein>
    <submittedName>
        <fullName evidence="1">Uncharacterized protein</fullName>
    </submittedName>
</protein>
<evidence type="ECO:0000313" key="2">
    <source>
        <dbReference type="Proteomes" id="UP000243096"/>
    </source>
</evidence>
<dbReference type="EMBL" id="PRDW01000006">
    <property type="protein sequence ID" value="PPB83657.1"/>
    <property type="molecule type" value="Genomic_DNA"/>
</dbReference>
<comment type="caution">
    <text evidence="1">The sequence shown here is derived from an EMBL/GenBank/DDBJ whole genome shotgun (WGS) entry which is preliminary data.</text>
</comment>
<evidence type="ECO:0000313" key="1">
    <source>
        <dbReference type="EMBL" id="PPB83657.1"/>
    </source>
</evidence>
<name>A0A2P5KAB4_9BURK</name>
<organism evidence="1 2">
    <name type="scientific">Mycetohabitans endofungorum</name>
    <dbReference type="NCBI Taxonomy" id="417203"/>
    <lineage>
        <taxon>Bacteria</taxon>
        <taxon>Pseudomonadati</taxon>
        <taxon>Pseudomonadota</taxon>
        <taxon>Betaproteobacteria</taxon>
        <taxon>Burkholderiales</taxon>
        <taxon>Burkholderiaceae</taxon>
        <taxon>Mycetohabitans</taxon>
    </lineage>
</organism>